<comment type="caution">
    <text evidence="2">The sequence shown here is derived from an EMBL/GenBank/DDBJ whole genome shotgun (WGS) entry which is preliminary data.</text>
</comment>
<proteinExistence type="predicted"/>
<feature type="compositionally biased region" description="Polar residues" evidence="1">
    <location>
        <begin position="165"/>
        <end position="176"/>
    </location>
</feature>
<dbReference type="AlphaFoldDB" id="A0A9N9BFI2"/>
<organism evidence="2 3">
    <name type="scientific">Acaulospora morrowiae</name>
    <dbReference type="NCBI Taxonomy" id="94023"/>
    <lineage>
        <taxon>Eukaryota</taxon>
        <taxon>Fungi</taxon>
        <taxon>Fungi incertae sedis</taxon>
        <taxon>Mucoromycota</taxon>
        <taxon>Glomeromycotina</taxon>
        <taxon>Glomeromycetes</taxon>
        <taxon>Diversisporales</taxon>
        <taxon>Acaulosporaceae</taxon>
        <taxon>Acaulospora</taxon>
    </lineage>
</organism>
<evidence type="ECO:0000313" key="2">
    <source>
        <dbReference type="EMBL" id="CAG8566145.1"/>
    </source>
</evidence>
<accession>A0A9N9BFI2</accession>
<sequence>QSALEKTSLVMPYEQTNIQPDENDTDRNRYQEDDDTSEDERKLTKLMPKHAKETDRLLSKLSYRHSASSIWLLKHSMNQNHRKIMRTKRALEQQSDGVFDEELHEIIKKEVKSLQVLTSWLLTKSRKFSRYPPKTVKTNNIREWTQCMRGLQAYFGEITTTNNPSYKDTSQQANNDLSEKKSEKIRKWSY</sequence>
<evidence type="ECO:0000313" key="3">
    <source>
        <dbReference type="Proteomes" id="UP000789342"/>
    </source>
</evidence>
<protein>
    <submittedName>
        <fullName evidence="2">831_t:CDS:1</fullName>
    </submittedName>
</protein>
<feature type="region of interest" description="Disordered" evidence="1">
    <location>
        <begin position="1"/>
        <end position="48"/>
    </location>
</feature>
<feature type="region of interest" description="Disordered" evidence="1">
    <location>
        <begin position="165"/>
        <end position="190"/>
    </location>
</feature>
<dbReference type="EMBL" id="CAJVPV010004084">
    <property type="protein sequence ID" value="CAG8566145.1"/>
    <property type="molecule type" value="Genomic_DNA"/>
</dbReference>
<reference evidence="2" key="1">
    <citation type="submission" date="2021-06" db="EMBL/GenBank/DDBJ databases">
        <authorList>
            <person name="Kallberg Y."/>
            <person name="Tangrot J."/>
            <person name="Rosling A."/>
        </authorList>
    </citation>
    <scope>NUCLEOTIDE SEQUENCE</scope>
    <source>
        <strain evidence="2">CL551</strain>
    </source>
</reference>
<feature type="compositionally biased region" description="Basic and acidic residues" evidence="1">
    <location>
        <begin position="177"/>
        <end position="190"/>
    </location>
</feature>
<keyword evidence="3" id="KW-1185">Reference proteome</keyword>
<gene>
    <name evidence="2" type="ORF">AMORRO_LOCUS6248</name>
</gene>
<evidence type="ECO:0000256" key="1">
    <source>
        <dbReference type="SAM" id="MobiDB-lite"/>
    </source>
</evidence>
<dbReference type="Proteomes" id="UP000789342">
    <property type="component" value="Unassembled WGS sequence"/>
</dbReference>
<name>A0A9N9BFI2_9GLOM</name>
<feature type="non-terminal residue" evidence="2">
    <location>
        <position position="190"/>
    </location>
</feature>